<dbReference type="InterPro" id="IPR056884">
    <property type="entry name" value="NPHP3-like_N"/>
</dbReference>
<dbReference type="SMART" id="SM00248">
    <property type="entry name" value="ANK"/>
    <property type="match status" value="6"/>
</dbReference>
<feature type="compositionally biased region" description="Low complexity" evidence="3">
    <location>
        <begin position="38"/>
        <end position="56"/>
    </location>
</feature>
<gene>
    <name evidence="5" type="ORF">TRUGW13939_09166</name>
</gene>
<dbReference type="Proteomes" id="UP000509510">
    <property type="component" value="Chromosome V"/>
</dbReference>
<dbReference type="PROSITE" id="PS50088">
    <property type="entry name" value="ANK_REPEAT"/>
    <property type="match status" value="4"/>
</dbReference>
<dbReference type="PROSITE" id="PS50297">
    <property type="entry name" value="ANK_REP_REGION"/>
    <property type="match status" value="3"/>
</dbReference>
<protein>
    <recommendedName>
        <fullName evidence="4">NACHT domain-containing protein</fullName>
    </recommendedName>
</protein>
<dbReference type="PANTHER" id="PTHR10039">
    <property type="entry name" value="AMELOGENIN"/>
    <property type="match status" value="1"/>
</dbReference>
<dbReference type="RefSeq" id="XP_035348184.1">
    <property type="nucleotide sequence ID" value="XM_035492291.1"/>
</dbReference>
<name>A0A7H8R6M9_TALRU</name>
<proteinExistence type="predicted"/>
<keyword evidence="1" id="KW-0677">Repeat</keyword>
<dbReference type="GeneID" id="55996650"/>
<feature type="repeat" description="ANK" evidence="2">
    <location>
        <begin position="830"/>
        <end position="862"/>
    </location>
</feature>
<dbReference type="Pfam" id="PF00023">
    <property type="entry name" value="Ank"/>
    <property type="match status" value="1"/>
</dbReference>
<dbReference type="AlphaFoldDB" id="A0A7H8R6M9"/>
<dbReference type="Pfam" id="PF12796">
    <property type="entry name" value="Ank_2"/>
    <property type="match status" value="1"/>
</dbReference>
<dbReference type="InterPro" id="IPR007111">
    <property type="entry name" value="NACHT_NTPase"/>
</dbReference>
<feature type="region of interest" description="Disordered" evidence="3">
    <location>
        <begin position="1"/>
        <end position="56"/>
    </location>
</feature>
<reference evidence="6" key="1">
    <citation type="submission" date="2020-06" db="EMBL/GenBank/DDBJ databases">
        <title>A chromosome-scale genome assembly of Talaromyces rugulosus W13939.</title>
        <authorList>
            <person name="Wang B."/>
            <person name="Guo L."/>
            <person name="Ye K."/>
            <person name="Wang L."/>
        </authorList>
    </citation>
    <scope>NUCLEOTIDE SEQUENCE [LARGE SCALE GENOMIC DNA]</scope>
    <source>
        <strain evidence="6">W13939</strain>
    </source>
</reference>
<dbReference type="OrthoDB" id="7464126at2759"/>
<keyword evidence="6" id="KW-1185">Reference proteome</keyword>
<evidence type="ECO:0000313" key="5">
    <source>
        <dbReference type="EMBL" id="QKX62010.1"/>
    </source>
</evidence>
<evidence type="ECO:0000256" key="3">
    <source>
        <dbReference type="SAM" id="MobiDB-lite"/>
    </source>
</evidence>
<dbReference type="SUPFAM" id="SSF52540">
    <property type="entry name" value="P-loop containing nucleoside triphosphate hydrolases"/>
    <property type="match status" value="1"/>
</dbReference>
<evidence type="ECO:0000259" key="4">
    <source>
        <dbReference type="PROSITE" id="PS50837"/>
    </source>
</evidence>
<feature type="compositionally biased region" description="Basic residues" evidence="3">
    <location>
        <begin position="1"/>
        <end position="11"/>
    </location>
</feature>
<feature type="repeat" description="ANK" evidence="2">
    <location>
        <begin position="865"/>
        <end position="897"/>
    </location>
</feature>
<organism evidence="5 6">
    <name type="scientific">Talaromyces rugulosus</name>
    <name type="common">Penicillium rugulosum</name>
    <dbReference type="NCBI Taxonomy" id="121627"/>
    <lineage>
        <taxon>Eukaryota</taxon>
        <taxon>Fungi</taxon>
        <taxon>Dikarya</taxon>
        <taxon>Ascomycota</taxon>
        <taxon>Pezizomycotina</taxon>
        <taxon>Eurotiomycetes</taxon>
        <taxon>Eurotiomycetidae</taxon>
        <taxon>Eurotiales</taxon>
        <taxon>Trichocomaceae</taxon>
        <taxon>Talaromyces</taxon>
        <taxon>Talaromyces sect. Islandici</taxon>
    </lineage>
</organism>
<dbReference type="PANTHER" id="PTHR10039:SF16">
    <property type="entry name" value="GPI INOSITOL-DEACYLASE"/>
    <property type="match status" value="1"/>
</dbReference>
<feature type="compositionally biased region" description="Basic and acidic residues" evidence="3">
    <location>
        <begin position="1019"/>
        <end position="1042"/>
    </location>
</feature>
<dbReference type="InterPro" id="IPR002110">
    <property type="entry name" value="Ankyrin_rpt"/>
</dbReference>
<accession>A0A7H8R6M9</accession>
<dbReference type="PROSITE" id="PS50837">
    <property type="entry name" value="NACHT"/>
    <property type="match status" value="1"/>
</dbReference>
<dbReference type="SUPFAM" id="SSF48403">
    <property type="entry name" value="Ankyrin repeat"/>
    <property type="match status" value="1"/>
</dbReference>
<feature type="domain" description="NACHT" evidence="4">
    <location>
        <begin position="356"/>
        <end position="509"/>
    </location>
</feature>
<dbReference type="Gene3D" id="1.25.40.20">
    <property type="entry name" value="Ankyrin repeat-containing domain"/>
    <property type="match status" value="1"/>
</dbReference>
<keyword evidence="2" id="KW-0040">ANK repeat</keyword>
<dbReference type="KEGG" id="trg:TRUGW13939_09166"/>
<feature type="region of interest" description="Disordered" evidence="3">
    <location>
        <begin position="1012"/>
        <end position="1042"/>
    </location>
</feature>
<dbReference type="Pfam" id="PF24883">
    <property type="entry name" value="NPHP3_N"/>
    <property type="match status" value="1"/>
</dbReference>
<evidence type="ECO:0000256" key="2">
    <source>
        <dbReference type="PROSITE-ProRule" id="PRU00023"/>
    </source>
</evidence>
<sequence>MHLKRLFKKSPGRNDTKAPPAAAASPTLPTGNGELQLPTKPHTTETTSTLTGPSTIPRDLWREALETLPKQIQQELNTEGTEQKPLGIQISELLEVTRKRQEECERKFWKFRVGDHEIVLRDYAVKTVGCLQQIGDIAVMFAPPQASIPWSVIKMVMQTAVVESAQMCALLASVEKIVRIVNRGQVYELVYTSENTPKLAFENLQSVLVELYGACMELLANSSKLFTKNTAERTVRSILHPGDTADIFSKLVQLETKLSHEVQVCESGRSAATDADYNLIIRNIIISCFLTRLDERVCTLLEKVNEKEQLEILEWISPIPYKKHHDTVKEARTSDTCEWLLQNKRFREWEDTSSSVILWLQGSPGAGKTFLTSKVIDHVQSRLELSPNHEAFAFFYCNRNESERRDPLYALQSYVRQLSTTARNSGDIRSELRALRHEVRSKGGSDLSFNTCKEQLLESVNLYPKTTLVLDALDECEPDSRSRLIDTIEFLLSESKRPLKIFISSRPDGDIRARFLSRPNIEIQATDNQNDIEKFVNAEMVKHPLWEKISLSLQEEIIQTLLKRSNGMFQWAYLQTKQLLKLKTRQDLKVRLGKLPIDLKDTYDEIYCKIAESEHGKDIADRAFMWRKVWRFSHLSVTEYFEKHHWGVHQAHGHIAKVCLKFLIQTYNEIDSGSKIDSLDNEDTSEQEDEIPDLGSLEIFDLRHPFQMYIGHHWIVHVQTQEGKGADPILTRLLKDFLGSPNESSLQYRAWYRQIASDKWPEPSTSAFYHINEEEISPESAAILSMCRFSLYTPLLDWWDNAEIVFGTIEIVNFLIEKGADVNMPLQSGKYGSALVVAAYGEKLEIIEFLLQKGADINMQVQTGYYSSALAAAAWSGKTEIVSFLVEKGADVNTILQDGEHGSALAAATYMGELETVVFLVQKGADVNMSLQVGDYGNALIAAVEGGVFEVTKYLLAAGANANQHTLIGRYSTPLVAAAYLGRKKCVEALIEAGAEVNVKLESGSFRTCLQASQSDVSPEDRERVSWDKRSEEDLEQEKGEVTELLQRYGATEI</sequence>
<feature type="repeat" description="ANK" evidence="2">
    <location>
        <begin position="900"/>
        <end position="932"/>
    </location>
</feature>
<evidence type="ECO:0000256" key="1">
    <source>
        <dbReference type="ARBA" id="ARBA00022737"/>
    </source>
</evidence>
<dbReference type="EMBL" id="CP055902">
    <property type="protein sequence ID" value="QKX62010.1"/>
    <property type="molecule type" value="Genomic_DNA"/>
</dbReference>
<feature type="repeat" description="ANK" evidence="2">
    <location>
        <begin position="970"/>
        <end position="1002"/>
    </location>
</feature>
<evidence type="ECO:0000313" key="6">
    <source>
        <dbReference type="Proteomes" id="UP000509510"/>
    </source>
</evidence>
<dbReference type="Gene3D" id="3.40.50.300">
    <property type="entry name" value="P-loop containing nucleotide triphosphate hydrolases"/>
    <property type="match status" value="1"/>
</dbReference>
<dbReference type="InterPro" id="IPR036770">
    <property type="entry name" value="Ankyrin_rpt-contain_sf"/>
</dbReference>
<dbReference type="InterPro" id="IPR027417">
    <property type="entry name" value="P-loop_NTPase"/>
</dbReference>